<comment type="caution">
    <text evidence="3">The sequence shown here is derived from an EMBL/GenBank/DDBJ whole genome shotgun (WGS) entry which is preliminary data.</text>
</comment>
<dbReference type="Proteomes" id="UP000031675">
    <property type="component" value="Unassembled WGS sequence"/>
</dbReference>
<feature type="coiled-coil region" evidence="1">
    <location>
        <begin position="324"/>
        <end position="358"/>
    </location>
</feature>
<evidence type="ECO:0000313" key="4">
    <source>
        <dbReference type="Proteomes" id="UP000031675"/>
    </source>
</evidence>
<evidence type="ECO:0008006" key="5">
    <source>
        <dbReference type="Google" id="ProtNLM"/>
    </source>
</evidence>
<dbReference type="EMBL" id="JROO01000024">
    <property type="protein sequence ID" value="KIH98503.1"/>
    <property type="molecule type" value="Genomic_DNA"/>
</dbReference>
<dbReference type="OrthoDB" id="3989267at2"/>
<name>A0A0C2G5E9_9ACTN</name>
<keyword evidence="4" id="KW-1185">Reference proteome</keyword>
<dbReference type="STRING" id="183763.LP52_13020"/>
<feature type="region of interest" description="Disordered" evidence="2">
    <location>
        <begin position="427"/>
        <end position="504"/>
    </location>
</feature>
<feature type="compositionally biased region" description="Basic and acidic residues" evidence="2">
    <location>
        <begin position="468"/>
        <end position="482"/>
    </location>
</feature>
<sequence>MGRWDPLNELQLSVLSRIADGDDLSDPAQAGYRRSAYVLRDRGLVTARKRHGRWQAHITEAGRFYLENGRHPDKPTGKASTKRTPPAGAKQAKSKSPQARAGSDAAKLIEQLLSAEGGLHIENPDPETRARYRRALDRAKRDGIVPAGKSLRHTGRSSGDLIIQLIDPANGGETEWNRIRGSAGTTCTGTAAIVDELRRDPSMVQVSEQMRPRAIAVIEAVGTAVNKSGYRLVLTRKPRNTGLFVTVDGHQYDLTVTEDKERVGEPTPPGFKRSGDRYRWHPPKYKHRWTGRLRLGISPETHAECADWSDKGRRRLENQVRALVPELKHRSQAADEEKRALERRLREWEEEQERRDREKRAAWEKAMAEARSQAVVAKRNALLREAVESWTTVGEIRRFCRDLEEEASGCADPEHAERLRQWAQWGEETAQGRDPVRSASGLRSQSFDAAPTPDELRPFLGDWSPHGPHREYRYRPFPKESPSEAPEYSDGGYFRNRGIPSWRR</sequence>
<organism evidence="3 4">
    <name type="scientific">Streptomonospora alba</name>
    <dbReference type="NCBI Taxonomy" id="183763"/>
    <lineage>
        <taxon>Bacteria</taxon>
        <taxon>Bacillati</taxon>
        <taxon>Actinomycetota</taxon>
        <taxon>Actinomycetes</taxon>
        <taxon>Streptosporangiales</taxon>
        <taxon>Nocardiopsidaceae</taxon>
        <taxon>Streptomonospora</taxon>
    </lineage>
</organism>
<evidence type="ECO:0000256" key="1">
    <source>
        <dbReference type="SAM" id="Coils"/>
    </source>
</evidence>
<dbReference type="AlphaFoldDB" id="A0A0C2G5E9"/>
<dbReference type="RefSeq" id="WP_040273653.1">
    <property type="nucleotide sequence ID" value="NZ_JROO01000024.1"/>
</dbReference>
<keyword evidence="1" id="KW-0175">Coiled coil</keyword>
<evidence type="ECO:0000256" key="2">
    <source>
        <dbReference type="SAM" id="MobiDB-lite"/>
    </source>
</evidence>
<gene>
    <name evidence="3" type="ORF">LP52_13020</name>
</gene>
<evidence type="ECO:0000313" key="3">
    <source>
        <dbReference type="EMBL" id="KIH98503.1"/>
    </source>
</evidence>
<accession>A0A0C2G5E9</accession>
<feature type="region of interest" description="Disordered" evidence="2">
    <location>
        <begin position="65"/>
        <end position="103"/>
    </location>
</feature>
<protein>
    <recommendedName>
        <fullName evidence="5">PE-PGRS family protein</fullName>
    </recommendedName>
</protein>
<proteinExistence type="predicted"/>
<reference evidence="4" key="1">
    <citation type="journal article" date="2015" name="Chem. Biol.">
        <title>Structure, bioactivity, and resistance mechanism of streptomonomicin, an unusual lasso Peptide from an understudied halophilic actinomycete.</title>
        <authorList>
            <person name="Metelev M."/>
            <person name="Tietz J.I."/>
            <person name="Melby J.O."/>
            <person name="Blair P.M."/>
            <person name="Zhu L."/>
            <person name="Livnat I."/>
            <person name="Severinov K."/>
            <person name="Mitchell D.A."/>
        </authorList>
    </citation>
    <scope>NUCLEOTIDE SEQUENCE [LARGE SCALE GENOMIC DNA]</scope>
    <source>
        <strain evidence="4">YIM 90003</strain>
    </source>
</reference>